<dbReference type="SUPFAM" id="SSF117916">
    <property type="entry name" value="Fe-S cluster assembly (FSCA) domain-like"/>
    <property type="match status" value="1"/>
</dbReference>
<comment type="caution">
    <text evidence="3">The sequence shown here is derived from an EMBL/GenBank/DDBJ whole genome shotgun (WGS) entry which is preliminary data.</text>
</comment>
<evidence type="ECO:0000313" key="4">
    <source>
        <dbReference type="Proteomes" id="UP000253934"/>
    </source>
</evidence>
<dbReference type="InterPro" id="IPR001075">
    <property type="entry name" value="NIF_FeS_clus_asmbl_NifU_C"/>
</dbReference>
<dbReference type="GO" id="GO:0005506">
    <property type="term" value="F:iron ion binding"/>
    <property type="evidence" value="ECO:0007669"/>
    <property type="project" value="InterPro"/>
</dbReference>
<dbReference type="GO" id="GO:0016226">
    <property type="term" value="P:iron-sulfur cluster assembly"/>
    <property type="evidence" value="ECO:0007669"/>
    <property type="project" value="InterPro"/>
</dbReference>
<evidence type="ECO:0000256" key="1">
    <source>
        <dbReference type="ARBA" id="ARBA00006420"/>
    </source>
</evidence>
<dbReference type="PANTHER" id="PTHR11178">
    <property type="entry name" value="IRON-SULFUR CLUSTER SCAFFOLD PROTEIN NFU-RELATED"/>
    <property type="match status" value="1"/>
</dbReference>
<evidence type="ECO:0000313" key="3">
    <source>
        <dbReference type="EMBL" id="RDB35893.1"/>
    </source>
</evidence>
<dbReference type="AlphaFoldDB" id="A0A369KVY3"/>
<dbReference type="GO" id="GO:0051536">
    <property type="term" value="F:iron-sulfur cluster binding"/>
    <property type="evidence" value="ECO:0007669"/>
    <property type="project" value="InterPro"/>
</dbReference>
<gene>
    <name evidence="3" type="ORF">DCC88_07950</name>
</gene>
<dbReference type="Gene3D" id="3.30.300.130">
    <property type="entry name" value="Fe-S cluster assembly (FSCA)"/>
    <property type="match status" value="1"/>
</dbReference>
<accession>A0A369KVY3</accession>
<dbReference type="EMBL" id="QOVW01000072">
    <property type="protein sequence ID" value="RDB35893.1"/>
    <property type="molecule type" value="Genomic_DNA"/>
</dbReference>
<protein>
    <submittedName>
        <fullName evidence="3">NifU family protein</fullName>
    </submittedName>
</protein>
<dbReference type="GO" id="GO:0005198">
    <property type="term" value="F:structural molecule activity"/>
    <property type="evidence" value="ECO:0007669"/>
    <property type="project" value="UniProtKB-ARBA"/>
</dbReference>
<proteinExistence type="inferred from homology"/>
<sequence>MITKIKEIIEQQIRPALQSDGGDIELVDVEDGIVKVRLVGACSHCPSSAMTLYHGVEKMLMEKVPEVKGIEQVW</sequence>
<name>A0A369KVY3_9BACT</name>
<dbReference type="RefSeq" id="WP_338635852.1">
    <property type="nucleotide sequence ID" value="NZ_CP146516.1"/>
</dbReference>
<dbReference type="InterPro" id="IPR034904">
    <property type="entry name" value="FSCA_dom_sf"/>
</dbReference>
<dbReference type="Proteomes" id="UP000253934">
    <property type="component" value="Unassembled WGS sequence"/>
</dbReference>
<dbReference type="Pfam" id="PF01106">
    <property type="entry name" value="NifU"/>
    <property type="match status" value="1"/>
</dbReference>
<evidence type="ECO:0000259" key="2">
    <source>
        <dbReference type="Pfam" id="PF01106"/>
    </source>
</evidence>
<keyword evidence="4" id="KW-1185">Reference proteome</keyword>
<feature type="domain" description="NIF system FeS cluster assembly NifU C-terminal" evidence="2">
    <location>
        <begin position="5"/>
        <end position="71"/>
    </location>
</feature>
<organism evidence="3 4">
    <name type="scientific">Spirobacillus cienkowskii</name>
    <dbReference type="NCBI Taxonomy" id="495820"/>
    <lineage>
        <taxon>Bacteria</taxon>
        <taxon>Pseudomonadati</taxon>
        <taxon>Bdellovibrionota</taxon>
        <taxon>Oligoflexia</taxon>
        <taxon>Silvanigrellales</taxon>
        <taxon>Spirobacillus</taxon>
    </lineage>
</organism>
<comment type="similarity">
    <text evidence="1">Belongs to the NifU family.</text>
</comment>
<reference evidence="3" key="1">
    <citation type="submission" date="2018-04" db="EMBL/GenBank/DDBJ databases">
        <title>Draft genome sequence of the Candidatus Spirobacillus cienkowskii, a pathogen of freshwater Daphnia species, reconstructed from hemolymph metagenomic reads.</title>
        <authorList>
            <person name="Bresciani L."/>
            <person name="Lemos L.N."/>
            <person name="Wale N."/>
            <person name="Lin J.Y."/>
            <person name="Fernandes G.R."/>
            <person name="Duffy M.A."/>
            <person name="Rodrigues J.M."/>
        </authorList>
    </citation>
    <scope>NUCLEOTIDE SEQUENCE [LARGE SCALE GENOMIC DNA]</scope>
    <source>
        <strain evidence="3">Binning01</strain>
    </source>
</reference>
<dbReference type="FunFam" id="3.30.300.130:FF:000003">
    <property type="entry name" value="NifU-like protein 3, chloroplastic"/>
    <property type="match status" value="1"/>
</dbReference>